<accession>A0A6A5Y8Y2</accession>
<evidence type="ECO:0000313" key="2">
    <source>
        <dbReference type="EMBL" id="KAF2022045.1"/>
    </source>
</evidence>
<dbReference type="EMBL" id="ML978066">
    <property type="protein sequence ID" value="KAF2022045.1"/>
    <property type="molecule type" value="Genomic_DNA"/>
</dbReference>
<reference evidence="2" key="1">
    <citation type="journal article" date="2020" name="Stud. Mycol.">
        <title>101 Dothideomycetes genomes: a test case for predicting lifestyles and emergence of pathogens.</title>
        <authorList>
            <person name="Haridas S."/>
            <person name="Albert R."/>
            <person name="Binder M."/>
            <person name="Bloem J."/>
            <person name="Labutti K."/>
            <person name="Salamov A."/>
            <person name="Andreopoulos B."/>
            <person name="Baker S."/>
            <person name="Barry K."/>
            <person name="Bills G."/>
            <person name="Bluhm B."/>
            <person name="Cannon C."/>
            <person name="Castanera R."/>
            <person name="Culley D."/>
            <person name="Daum C."/>
            <person name="Ezra D."/>
            <person name="Gonzalez J."/>
            <person name="Henrissat B."/>
            <person name="Kuo A."/>
            <person name="Liang C."/>
            <person name="Lipzen A."/>
            <person name="Lutzoni F."/>
            <person name="Magnuson J."/>
            <person name="Mondo S."/>
            <person name="Nolan M."/>
            <person name="Ohm R."/>
            <person name="Pangilinan J."/>
            <person name="Park H.-J."/>
            <person name="Ramirez L."/>
            <person name="Alfaro M."/>
            <person name="Sun H."/>
            <person name="Tritt A."/>
            <person name="Yoshinaga Y."/>
            <person name="Zwiers L.-H."/>
            <person name="Turgeon B."/>
            <person name="Goodwin S."/>
            <person name="Spatafora J."/>
            <person name="Crous P."/>
            <person name="Grigoriev I."/>
        </authorList>
    </citation>
    <scope>NUCLEOTIDE SEQUENCE</scope>
    <source>
        <strain evidence="2">CBS 175.79</strain>
    </source>
</reference>
<dbReference type="AlphaFoldDB" id="A0A6A5Y8Y2"/>
<dbReference type="Proteomes" id="UP000799778">
    <property type="component" value="Unassembled WGS sequence"/>
</dbReference>
<dbReference type="GeneID" id="54281559"/>
<dbReference type="RefSeq" id="XP_033390384.1">
    <property type="nucleotide sequence ID" value="XM_033524162.1"/>
</dbReference>
<organism evidence="2 3">
    <name type="scientific">Aaosphaeria arxii CBS 175.79</name>
    <dbReference type="NCBI Taxonomy" id="1450172"/>
    <lineage>
        <taxon>Eukaryota</taxon>
        <taxon>Fungi</taxon>
        <taxon>Dikarya</taxon>
        <taxon>Ascomycota</taxon>
        <taxon>Pezizomycotina</taxon>
        <taxon>Dothideomycetes</taxon>
        <taxon>Pleosporomycetidae</taxon>
        <taxon>Pleosporales</taxon>
        <taxon>Pleosporales incertae sedis</taxon>
        <taxon>Aaosphaeria</taxon>
    </lineage>
</organism>
<sequence>MHELTPTWVTVELLTSSSIEYNYILCSWMHTRRLFLSFLLLELSLLDTSYILLIILIIYCVTVHNTLQHASYPMCHK</sequence>
<keyword evidence="1" id="KW-0812">Transmembrane</keyword>
<gene>
    <name evidence="2" type="ORF">BU24DRAFT_36191</name>
</gene>
<evidence type="ECO:0000256" key="1">
    <source>
        <dbReference type="SAM" id="Phobius"/>
    </source>
</evidence>
<keyword evidence="3" id="KW-1185">Reference proteome</keyword>
<keyword evidence="1" id="KW-0472">Membrane</keyword>
<name>A0A6A5Y8Y2_9PLEO</name>
<proteinExistence type="predicted"/>
<feature type="transmembrane region" description="Helical" evidence="1">
    <location>
        <begin position="34"/>
        <end position="59"/>
    </location>
</feature>
<keyword evidence="1" id="KW-1133">Transmembrane helix</keyword>
<evidence type="ECO:0000313" key="3">
    <source>
        <dbReference type="Proteomes" id="UP000799778"/>
    </source>
</evidence>
<protein>
    <submittedName>
        <fullName evidence="2">Uncharacterized protein</fullName>
    </submittedName>
</protein>